<organism evidence="4 5">
    <name type="scientific">Winogradskya humida</name>
    <dbReference type="NCBI Taxonomy" id="113566"/>
    <lineage>
        <taxon>Bacteria</taxon>
        <taxon>Bacillati</taxon>
        <taxon>Actinomycetota</taxon>
        <taxon>Actinomycetes</taxon>
        <taxon>Micromonosporales</taxon>
        <taxon>Micromonosporaceae</taxon>
        <taxon>Winogradskya</taxon>
    </lineage>
</organism>
<evidence type="ECO:0000313" key="4">
    <source>
        <dbReference type="EMBL" id="GIE21456.1"/>
    </source>
</evidence>
<feature type="compositionally biased region" description="Gly residues" evidence="1">
    <location>
        <begin position="446"/>
        <end position="474"/>
    </location>
</feature>
<feature type="signal peptide" evidence="3">
    <location>
        <begin position="1"/>
        <end position="36"/>
    </location>
</feature>
<keyword evidence="2" id="KW-0812">Transmembrane</keyword>
<sequence length="514" mass="52359">MKAALLKTLLHRVAAIAAGALVGLTGLVAIAAPASAAGPQITITGSAECNPAAGQWLVTWTVTNSGDSLARVDKLQTSPVPVPELTNGTLIPRRNPSGVDGKQIFKQTVDGGVAAATVSFVGIWADNTKDADNKASVQLGDCKPAETPCVGADDAKFHHTFAVADGRSTATVTLDDDIKLCDAEPVTLVTYFAPKPNFSVPQYAFAHESGTITNENRSVELTADLPACNAQVDLFFGDEGDIIPEITEGGARYNDKKLGSAGKPGSRSKGPQGWYNGGSKACQTPAVEPLSSCDGTVTINLSNTGDLSKYPVDFTVKAGDFSKTVTVAPGKGDTVTVPAGAGPITVTADGMDDVKYEWQRPADCPRPTLTVENDCRTVTVTVTNPEGVTPATATVAYNGETKTVKVAPGSSEKVTFPADDATEATVAFDGEEPVTVSVPKQECDENGGGSGGDDNGDNGGDNGDGGTGGGDDDGGGLPVTGAAVGGIAAGALALLVAGGVLFFVARRRKVKFTA</sequence>
<evidence type="ECO:0000313" key="5">
    <source>
        <dbReference type="Proteomes" id="UP000603200"/>
    </source>
</evidence>
<gene>
    <name evidence="4" type="ORF">Ahu01nite_045580</name>
</gene>
<name>A0ABQ3ZSB9_9ACTN</name>
<keyword evidence="3" id="KW-0732">Signal</keyword>
<keyword evidence="2" id="KW-1133">Transmembrane helix</keyword>
<reference evidence="4 5" key="1">
    <citation type="submission" date="2021-01" db="EMBL/GenBank/DDBJ databases">
        <title>Whole genome shotgun sequence of Actinoplanes humidus NBRC 14915.</title>
        <authorList>
            <person name="Komaki H."/>
            <person name="Tamura T."/>
        </authorList>
    </citation>
    <scope>NUCLEOTIDE SEQUENCE [LARGE SCALE GENOMIC DNA]</scope>
    <source>
        <strain evidence="4 5">NBRC 14915</strain>
    </source>
</reference>
<proteinExistence type="predicted"/>
<dbReference type="Proteomes" id="UP000603200">
    <property type="component" value="Unassembled WGS sequence"/>
</dbReference>
<dbReference type="EMBL" id="BOMN01000057">
    <property type="protein sequence ID" value="GIE21456.1"/>
    <property type="molecule type" value="Genomic_DNA"/>
</dbReference>
<evidence type="ECO:0008006" key="6">
    <source>
        <dbReference type="Google" id="ProtNLM"/>
    </source>
</evidence>
<evidence type="ECO:0000256" key="1">
    <source>
        <dbReference type="SAM" id="MobiDB-lite"/>
    </source>
</evidence>
<keyword evidence="5" id="KW-1185">Reference proteome</keyword>
<keyword evidence="2" id="KW-0472">Membrane</keyword>
<feature type="transmembrane region" description="Helical" evidence="2">
    <location>
        <begin position="482"/>
        <end position="505"/>
    </location>
</feature>
<feature type="region of interest" description="Disordered" evidence="1">
    <location>
        <begin position="253"/>
        <end position="277"/>
    </location>
</feature>
<evidence type="ECO:0000256" key="3">
    <source>
        <dbReference type="SAM" id="SignalP"/>
    </source>
</evidence>
<protein>
    <recommendedName>
        <fullName evidence="6">LPXTG-motif cell wall-anchored protein</fullName>
    </recommendedName>
</protein>
<comment type="caution">
    <text evidence="4">The sequence shown here is derived from an EMBL/GenBank/DDBJ whole genome shotgun (WGS) entry which is preliminary data.</text>
</comment>
<evidence type="ECO:0000256" key="2">
    <source>
        <dbReference type="SAM" id="Phobius"/>
    </source>
</evidence>
<feature type="chain" id="PRO_5045949633" description="LPXTG-motif cell wall-anchored protein" evidence="3">
    <location>
        <begin position="37"/>
        <end position="514"/>
    </location>
</feature>
<feature type="region of interest" description="Disordered" evidence="1">
    <location>
        <begin position="430"/>
        <end position="474"/>
    </location>
</feature>
<accession>A0ABQ3ZSB9</accession>